<dbReference type="InterPro" id="IPR006073">
    <property type="entry name" value="GTP-bd"/>
</dbReference>
<name>A0AAI9HVC8_MORMO</name>
<feature type="domain" description="G" evidence="1">
    <location>
        <begin position="39"/>
        <end position="155"/>
    </location>
</feature>
<dbReference type="Gene3D" id="3.40.50.300">
    <property type="entry name" value="P-loop containing nucleotide triphosphate hydrolases"/>
    <property type="match status" value="1"/>
</dbReference>
<dbReference type="PANTHER" id="PTHR42714:SF2">
    <property type="entry name" value="TRNA MODIFICATION GTPASE GTPBP3, MITOCHONDRIAL"/>
    <property type="match status" value="1"/>
</dbReference>
<proteinExistence type="predicted"/>
<protein>
    <submittedName>
        <fullName evidence="2">50S ribosome-binding GTPase</fullName>
    </submittedName>
</protein>
<gene>
    <name evidence="2" type="ORF">PN925_004087</name>
</gene>
<sequence length="294" mass="33623">MNTHKILSTAISKSLPKPLAYLQTQIADNIQALVQYSPTIGLMGKTGAGKSSLINALFQSNVSTVNHVERGTTQAIPLQMALRKHTLTFVDFPGIGESCERDKTYRTLYQQWLPKLDLVIWVLRADERAWTADEITYQFLVRDCGYDPKRFLFILNQADKIEPCREWDSQQQQPSIQQWQHLALKRQAAMKTFSPHHPVMALSAKEGYQLHSFVETMIQALPAQATSLTFTQLKSPYRTETVKQQVQQDFSHCVNTTVDTLINQLPLPIDLKTAFIRVKNYLVSAVVSLWRWLF</sequence>
<dbReference type="GO" id="GO:0002098">
    <property type="term" value="P:tRNA wobble uridine modification"/>
    <property type="evidence" value="ECO:0007669"/>
    <property type="project" value="TreeGrafter"/>
</dbReference>
<dbReference type="PANTHER" id="PTHR42714">
    <property type="entry name" value="TRNA MODIFICATION GTPASE GTPBP3"/>
    <property type="match status" value="1"/>
</dbReference>
<dbReference type="InterPro" id="IPR027417">
    <property type="entry name" value="P-loop_NTPase"/>
</dbReference>
<comment type="caution">
    <text evidence="2">The sequence shown here is derived from an EMBL/GenBank/DDBJ whole genome shotgun (WGS) entry which is preliminary data.</text>
</comment>
<dbReference type="GO" id="GO:0005829">
    <property type="term" value="C:cytosol"/>
    <property type="evidence" value="ECO:0007669"/>
    <property type="project" value="TreeGrafter"/>
</dbReference>
<dbReference type="SUPFAM" id="SSF52540">
    <property type="entry name" value="P-loop containing nucleoside triphosphate hydrolases"/>
    <property type="match status" value="1"/>
</dbReference>
<accession>A0AAI9HVC8</accession>
<evidence type="ECO:0000259" key="1">
    <source>
        <dbReference type="Pfam" id="PF01926"/>
    </source>
</evidence>
<dbReference type="EMBL" id="ABKJEP030000122">
    <property type="protein sequence ID" value="EMO9458657.1"/>
    <property type="molecule type" value="Genomic_DNA"/>
</dbReference>
<dbReference type="GO" id="GO:0030488">
    <property type="term" value="P:tRNA methylation"/>
    <property type="evidence" value="ECO:0007669"/>
    <property type="project" value="TreeGrafter"/>
</dbReference>
<evidence type="ECO:0000313" key="2">
    <source>
        <dbReference type="EMBL" id="EMO9458657.1"/>
    </source>
</evidence>
<dbReference type="CDD" id="cd11383">
    <property type="entry name" value="YfjP"/>
    <property type="match status" value="1"/>
</dbReference>
<reference evidence="2" key="1">
    <citation type="submission" date="2024-02" db="EMBL/GenBank/DDBJ databases">
        <authorList>
            <consortium name="Clinical and Environmental Microbiology Branch: Whole genome sequencing antimicrobial resistance pathogens in the healthcare setting"/>
        </authorList>
    </citation>
    <scope>NUCLEOTIDE SEQUENCE</scope>
    <source>
        <strain evidence="2">2023KU-00017</strain>
    </source>
</reference>
<dbReference type="GO" id="GO:0005525">
    <property type="term" value="F:GTP binding"/>
    <property type="evidence" value="ECO:0007669"/>
    <property type="project" value="InterPro"/>
</dbReference>
<dbReference type="AlphaFoldDB" id="A0AAI9HVC8"/>
<organism evidence="2">
    <name type="scientific">Morganella morganii</name>
    <name type="common">Proteus morganii</name>
    <dbReference type="NCBI Taxonomy" id="582"/>
    <lineage>
        <taxon>Bacteria</taxon>
        <taxon>Pseudomonadati</taxon>
        <taxon>Pseudomonadota</taxon>
        <taxon>Gammaproteobacteria</taxon>
        <taxon>Enterobacterales</taxon>
        <taxon>Morganellaceae</taxon>
        <taxon>Morganella</taxon>
    </lineage>
</organism>
<dbReference type="Pfam" id="PF01926">
    <property type="entry name" value="MMR_HSR1"/>
    <property type="match status" value="1"/>
</dbReference>